<sequence length="104" mass="10911">MPKFMFIYHGGGRPETSEEGEKVMAAWTKWMEGIGEDLVDGGNPAGMSKTVTVHGIGHDGGANPVSGYTLVKAADMESACEIAKGCPILEHGMGTVEVAEAIEM</sequence>
<dbReference type="InterPro" id="IPR011008">
    <property type="entry name" value="Dimeric_a/b-barrel"/>
</dbReference>
<accession>A0ABY1NDB4</accession>
<comment type="caution">
    <text evidence="1">The sequence shown here is derived from an EMBL/GenBank/DDBJ whole genome shotgun (WGS) entry which is preliminary data.</text>
</comment>
<dbReference type="Gene3D" id="3.30.70.1060">
    <property type="entry name" value="Dimeric alpha+beta barrel"/>
    <property type="match status" value="1"/>
</dbReference>
<name>A0ABY1NDB4_9RHOB</name>
<reference evidence="1 2" key="1">
    <citation type="submission" date="2017-05" db="EMBL/GenBank/DDBJ databases">
        <authorList>
            <person name="Varghese N."/>
            <person name="Submissions S."/>
        </authorList>
    </citation>
    <scope>NUCLEOTIDE SEQUENCE [LARGE SCALE GENOMIC DNA]</scope>
    <source>
        <strain evidence="1 2">DSM 29734</strain>
    </source>
</reference>
<dbReference type="Proteomes" id="UP001157961">
    <property type="component" value="Unassembled WGS sequence"/>
</dbReference>
<proteinExistence type="predicted"/>
<keyword evidence="2" id="KW-1185">Reference proteome</keyword>
<evidence type="ECO:0000313" key="1">
    <source>
        <dbReference type="EMBL" id="SMP06994.1"/>
    </source>
</evidence>
<dbReference type="SUPFAM" id="SSF54909">
    <property type="entry name" value="Dimeric alpha+beta barrel"/>
    <property type="match status" value="1"/>
</dbReference>
<dbReference type="EMBL" id="FXTY01000001">
    <property type="protein sequence ID" value="SMP06994.1"/>
    <property type="molecule type" value="Genomic_DNA"/>
</dbReference>
<organism evidence="1 2">
    <name type="scientific">Shimia sagamensis</name>
    <dbReference type="NCBI Taxonomy" id="1566352"/>
    <lineage>
        <taxon>Bacteria</taxon>
        <taxon>Pseudomonadati</taxon>
        <taxon>Pseudomonadota</taxon>
        <taxon>Alphaproteobacteria</taxon>
        <taxon>Rhodobacterales</taxon>
        <taxon>Roseobacteraceae</taxon>
    </lineage>
</organism>
<gene>
    <name evidence="1" type="ORF">SAMN06265373_101700</name>
</gene>
<dbReference type="RefSeq" id="WP_283424542.1">
    <property type="nucleotide sequence ID" value="NZ_FXTY01000001.1"/>
</dbReference>
<evidence type="ECO:0000313" key="2">
    <source>
        <dbReference type="Proteomes" id="UP001157961"/>
    </source>
</evidence>
<protein>
    <submittedName>
        <fullName evidence="1">Uncharacterized conserved protein</fullName>
    </submittedName>
</protein>